<dbReference type="Proteomes" id="UP001642484">
    <property type="component" value="Unassembled WGS sequence"/>
</dbReference>
<feature type="compositionally biased region" description="Low complexity" evidence="1">
    <location>
        <begin position="12"/>
        <end position="29"/>
    </location>
</feature>
<accession>A0ABP0P594</accession>
<organism evidence="2 3">
    <name type="scientific">Durusdinium trenchii</name>
    <dbReference type="NCBI Taxonomy" id="1381693"/>
    <lineage>
        <taxon>Eukaryota</taxon>
        <taxon>Sar</taxon>
        <taxon>Alveolata</taxon>
        <taxon>Dinophyceae</taxon>
        <taxon>Suessiales</taxon>
        <taxon>Symbiodiniaceae</taxon>
        <taxon>Durusdinium</taxon>
    </lineage>
</organism>
<evidence type="ECO:0000313" key="3">
    <source>
        <dbReference type="Proteomes" id="UP001642484"/>
    </source>
</evidence>
<reference evidence="2 3" key="1">
    <citation type="submission" date="2024-02" db="EMBL/GenBank/DDBJ databases">
        <authorList>
            <person name="Chen Y."/>
            <person name="Shah S."/>
            <person name="Dougan E. K."/>
            <person name="Thang M."/>
            <person name="Chan C."/>
        </authorList>
    </citation>
    <scope>NUCLEOTIDE SEQUENCE [LARGE SCALE GENOMIC DNA]</scope>
</reference>
<name>A0ABP0P594_9DINO</name>
<feature type="compositionally biased region" description="Polar residues" evidence="1">
    <location>
        <begin position="142"/>
        <end position="151"/>
    </location>
</feature>
<evidence type="ECO:0000313" key="2">
    <source>
        <dbReference type="EMBL" id="CAK9070951.1"/>
    </source>
</evidence>
<feature type="non-terminal residue" evidence="2">
    <location>
        <position position="248"/>
    </location>
</feature>
<feature type="region of interest" description="Disordered" evidence="1">
    <location>
        <begin position="1"/>
        <end position="248"/>
    </location>
</feature>
<keyword evidence="3" id="KW-1185">Reference proteome</keyword>
<gene>
    <name evidence="2" type="ORF">CCMP2556_LOCUS34915</name>
</gene>
<dbReference type="EMBL" id="CAXAMN010022584">
    <property type="protein sequence ID" value="CAK9070951.1"/>
    <property type="molecule type" value="Genomic_DNA"/>
</dbReference>
<proteinExistence type="predicted"/>
<protein>
    <submittedName>
        <fullName evidence="2">Uncharacterized protein</fullName>
    </submittedName>
</protein>
<comment type="caution">
    <text evidence="2">The sequence shown here is derived from an EMBL/GenBank/DDBJ whole genome shotgun (WGS) entry which is preliminary data.</text>
</comment>
<evidence type="ECO:0000256" key="1">
    <source>
        <dbReference type="SAM" id="MobiDB-lite"/>
    </source>
</evidence>
<feature type="compositionally biased region" description="Polar residues" evidence="1">
    <location>
        <begin position="239"/>
        <end position="248"/>
    </location>
</feature>
<sequence>MIPPWQASGLHSSAMGPGSSAPESPSEMPVPTEMPTSPVMDIGEAPLPVPIAPLSEGEEEATVQEAEVPMPLRSAGLPSSALVSSSIGSPSEMPVPTELPTSPVSETDEVETVQEPTIFSGEPTRQLDEIPFKSAGLHSSAMGPSSSQLESPSEMPVPTEMPTSPMSDREAPPTRVSGSDPTLQADDIPLQFRSSGAHSSALGPGSSQFMDSPSEMPVPTQMPTSPTSLGVLGEVGTGEPTQTQLLPG</sequence>